<dbReference type="RefSeq" id="WP_093147878.1">
    <property type="nucleotide sequence ID" value="NZ_FNBW01000001.1"/>
</dbReference>
<sequence>MLNRTTPTITRRQALAGLAVPAIAASTGTAAALSNPDADLIALSDRFHALSAELARLYAIPRDPGEWEETPAEIAATTAQMAVADQVAAMVPATMAGLVAKLTVMAEERAGCDIPPSTLLRLVEEGHVLIGRTCPMLDRLRTEVAGDLRQGGVA</sequence>
<protein>
    <recommendedName>
        <fullName evidence="4">Tat (Twin-arginine translocation) pathway signal sequence</fullName>
    </recommendedName>
</protein>
<keyword evidence="1" id="KW-0732">Signal</keyword>
<dbReference type="AlphaFoldDB" id="A0A8G2EWX5"/>
<reference evidence="2 3" key="1">
    <citation type="submission" date="2016-10" db="EMBL/GenBank/DDBJ databases">
        <authorList>
            <person name="Varghese N."/>
            <person name="Submissions S."/>
        </authorList>
    </citation>
    <scope>NUCLEOTIDE SEQUENCE [LARGE SCALE GENOMIC DNA]</scope>
    <source>
        <strain evidence="2 3">DSM 18839</strain>
    </source>
</reference>
<evidence type="ECO:0008006" key="4">
    <source>
        <dbReference type="Google" id="ProtNLM"/>
    </source>
</evidence>
<evidence type="ECO:0000313" key="2">
    <source>
        <dbReference type="EMBL" id="SDF15833.1"/>
    </source>
</evidence>
<proteinExistence type="predicted"/>
<organism evidence="2 3">
    <name type="scientific">Thalassobaculum litoreum DSM 18839</name>
    <dbReference type="NCBI Taxonomy" id="1123362"/>
    <lineage>
        <taxon>Bacteria</taxon>
        <taxon>Pseudomonadati</taxon>
        <taxon>Pseudomonadota</taxon>
        <taxon>Alphaproteobacteria</taxon>
        <taxon>Rhodospirillales</taxon>
        <taxon>Thalassobaculaceae</taxon>
        <taxon>Thalassobaculum</taxon>
    </lineage>
</organism>
<name>A0A8G2EWX5_9PROT</name>
<dbReference type="Proteomes" id="UP000198615">
    <property type="component" value="Unassembled WGS sequence"/>
</dbReference>
<evidence type="ECO:0000313" key="3">
    <source>
        <dbReference type="Proteomes" id="UP000198615"/>
    </source>
</evidence>
<feature type="signal peptide" evidence="1">
    <location>
        <begin position="1"/>
        <end position="24"/>
    </location>
</feature>
<dbReference type="PROSITE" id="PS51318">
    <property type="entry name" value="TAT"/>
    <property type="match status" value="1"/>
</dbReference>
<comment type="caution">
    <text evidence="2">The sequence shown here is derived from an EMBL/GenBank/DDBJ whole genome shotgun (WGS) entry which is preliminary data.</text>
</comment>
<evidence type="ECO:0000256" key="1">
    <source>
        <dbReference type="SAM" id="SignalP"/>
    </source>
</evidence>
<gene>
    <name evidence="2" type="ORF">SAMN05660686_00500</name>
</gene>
<dbReference type="InterPro" id="IPR006311">
    <property type="entry name" value="TAT_signal"/>
</dbReference>
<accession>A0A8G2EWX5</accession>
<feature type="chain" id="PRO_5034800287" description="Tat (Twin-arginine translocation) pathway signal sequence" evidence="1">
    <location>
        <begin position="25"/>
        <end position="154"/>
    </location>
</feature>
<dbReference type="EMBL" id="FNBW01000001">
    <property type="protein sequence ID" value="SDF15833.1"/>
    <property type="molecule type" value="Genomic_DNA"/>
</dbReference>
<keyword evidence="3" id="KW-1185">Reference proteome</keyword>